<dbReference type="Pfam" id="PF02146">
    <property type="entry name" value="SIR2"/>
    <property type="match status" value="1"/>
</dbReference>
<keyword evidence="3" id="KW-0520">NAD</keyword>
<dbReference type="Gene3D" id="3.40.50.1220">
    <property type="entry name" value="TPP-binding domain"/>
    <property type="match status" value="1"/>
</dbReference>
<keyword evidence="2" id="KW-0808">Transferase</keyword>
<evidence type="ECO:0000256" key="1">
    <source>
        <dbReference type="ARBA" id="ARBA00012928"/>
    </source>
</evidence>
<comment type="caution">
    <text evidence="4">Lacks conserved residue(s) required for the propagation of feature annotation.</text>
</comment>
<evidence type="ECO:0000256" key="4">
    <source>
        <dbReference type="PROSITE-ProRule" id="PRU00236"/>
    </source>
</evidence>
<evidence type="ECO:0000256" key="2">
    <source>
        <dbReference type="ARBA" id="ARBA00022679"/>
    </source>
</evidence>
<dbReference type="GO" id="GO:0017136">
    <property type="term" value="F:histone deacetylase activity, NAD-dependent"/>
    <property type="evidence" value="ECO:0007669"/>
    <property type="project" value="TreeGrafter"/>
</dbReference>
<accession>A0A517T3T8</accession>
<name>A0A517T3T8_9PLAN</name>
<sequence length="276" mass="30736">MDKLVSQAASAISSAEVLFITAGAGMGVDSGLPDFRGNEGFWRAYPALREEKVSFSKMANPRWFSSDPKKAWGFYGHRHHLYRNTEPHEGFNILKKWADSKSQQSFIFTSNVDGHFRKAGFSDNQILECHGSIQHLQCTSPCSNQIWHVEELDLEVDHVHLIAKYPLPTCPHCGSVARPNILMFNDWDWIPDRTSEQEKHYQNWVNETSSLKKVAIEIGAGNAIPTVRMESESSVGQLVRINPTDAQGPLGTISIAQSGLAALKAIDKMISAECHS</sequence>
<dbReference type="Gene3D" id="3.30.1600.10">
    <property type="entry name" value="SIR2/SIRT2 'Small Domain"/>
    <property type="match status" value="1"/>
</dbReference>
<dbReference type="PANTHER" id="PTHR11085">
    <property type="entry name" value="NAD-DEPENDENT PROTEIN DEACYLASE SIRTUIN-5, MITOCHONDRIAL-RELATED"/>
    <property type="match status" value="1"/>
</dbReference>
<dbReference type="OrthoDB" id="394960at2"/>
<evidence type="ECO:0000259" key="5">
    <source>
        <dbReference type="PROSITE" id="PS50305"/>
    </source>
</evidence>
<gene>
    <name evidence="6" type="primary">cobB</name>
    <name evidence="6" type="ORF">V22_02280</name>
</gene>
<evidence type="ECO:0000313" key="7">
    <source>
        <dbReference type="Proteomes" id="UP000319976"/>
    </source>
</evidence>
<dbReference type="PROSITE" id="PS50305">
    <property type="entry name" value="SIRTUIN"/>
    <property type="match status" value="1"/>
</dbReference>
<dbReference type="AlphaFoldDB" id="A0A517T3T8"/>
<dbReference type="InterPro" id="IPR029035">
    <property type="entry name" value="DHS-like_NAD/FAD-binding_dom"/>
</dbReference>
<reference evidence="6 7" key="1">
    <citation type="submission" date="2019-02" db="EMBL/GenBank/DDBJ databases">
        <title>Deep-cultivation of Planctomycetes and their phenomic and genomic characterization uncovers novel biology.</title>
        <authorList>
            <person name="Wiegand S."/>
            <person name="Jogler M."/>
            <person name="Boedeker C."/>
            <person name="Pinto D."/>
            <person name="Vollmers J."/>
            <person name="Rivas-Marin E."/>
            <person name="Kohn T."/>
            <person name="Peeters S.H."/>
            <person name="Heuer A."/>
            <person name="Rast P."/>
            <person name="Oberbeckmann S."/>
            <person name="Bunk B."/>
            <person name="Jeske O."/>
            <person name="Meyerdierks A."/>
            <person name="Storesund J.E."/>
            <person name="Kallscheuer N."/>
            <person name="Luecker S."/>
            <person name="Lage O.M."/>
            <person name="Pohl T."/>
            <person name="Merkel B.J."/>
            <person name="Hornburger P."/>
            <person name="Mueller R.-W."/>
            <person name="Bruemmer F."/>
            <person name="Labrenz M."/>
            <person name="Spormann A.M."/>
            <person name="Op den Camp H."/>
            <person name="Overmann J."/>
            <person name="Amann R."/>
            <person name="Jetten M.S.M."/>
            <person name="Mascher T."/>
            <person name="Medema M.H."/>
            <person name="Devos D.P."/>
            <person name="Kaster A.-K."/>
            <person name="Ovreas L."/>
            <person name="Rohde M."/>
            <person name="Galperin M.Y."/>
            <person name="Jogler C."/>
        </authorList>
    </citation>
    <scope>NUCLEOTIDE SEQUENCE [LARGE SCALE GENOMIC DNA]</scope>
    <source>
        <strain evidence="6 7">V22</strain>
    </source>
</reference>
<proteinExistence type="predicted"/>
<dbReference type="GO" id="GO:0016787">
    <property type="term" value="F:hydrolase activity"/>
    <property type="evidence" value="ECO:0007669"/>
    <property type="project" value="UniProtKB-KW"/>
</dbReference>
<keyword evidence="6" id="KW-0378">Hydrolase</keyword>
<dbReference type="InterPro" id="IPR003000">
    <property type="entry name" value="Sirtuin"/>
</dbReference>
<dbReference type="InterPro" id="IPR026590">
    <property type="entry name" value="Ssirtuin_cat_dom"/>
</dbReference>
<dbReference type="RefSeq" id="WP_145259019.1">
    <property type="nucleotide sequence ID" value="NZ_CP036316.1"/>
</dbReference>
<dbReference type="EMBL" id="CP036316">
    <property type="protein sequence ID" value="QDT63029.1"/>
    <property type="molecule type" value="Genomic_DNA"/>
</dbReference>
<dbReference type="GO" id="GO:0070403">
    <property type="term" value="F:NAD+ binding"/>
    <property type="evidence" value="ECO:0007669"/>
    <property type="project" value="InterPro"/>
</dbReference>
<keyword evidence="7" id="KW-1185">Reference proteome</keyword>
<dbReference type="SUPFAM" id="SSF52467">
    <property type="entry name" value="DHS-like NAD/FAD-binding domain"/>
    <property type="match status" value="1"/>
</dbReference>
<dbReference type="KEGG" id="chya:V22_02280"/>
<protein>
    <recommendedName>
        <fullName evidence="1">protein acetyllysine N-acetyltransferase</fullName>
        <ecNumber evidence="1">2.3.1.286</ecNumber>
    </recommendedName>
</protein>
<dbReference type="Proteomes" id="UP000319976">
    <property type="component" value="Chromosome"/>
</dbReference>
<dbReference type="PANTHER" id="PTHR11085:SF4">
    <property type="entry name" value="NAD-DEPENDENT PROTEIN DEACYLASE"/>
    <property type="match status" value="1"/>
</dbReference>
<organism evidence="6 7">
    <name type="scientific">Calycomorphotria hydatis</name>
    <dbReference type="NCBI Taxonomy" id="2528027"/>
    <lineage>
        <taxon>Bacteria</taxon>
        <taxon>Pseudomonadati</taxon>
        <taxon>Planctomycetota</taxon>
        <taxon>Planctomycetia</taxon>
        <taxon>Planctomycetales</taxon>
        <taxon>Planctomycetaceae</taxon>
        <taxon>Calycomorphotria</taxon>
    </lineage>
</organism>
<dbReference type="InterPro" id="IPR050134">
    <property type="entry name" value="NAD-dep_sirtuin_deacylases"/>
</dbReference>
<dbReference type="EC" id="2.3.1.286" evidence="1"/>
<feature type="domain" description="Deacetylase sirtuin-type" evidence="5">
    <location>
        <begin position="1"/>
        <end position="276"/>
    </location>
</feature>
<dbReference type="InterPro" id="IPR026591">
    <property type="entry name" value="Sirtuin_cat_small_dom_sf"/>
</dbReference>
<evidence type="ECO:0000313" key="6">
    <source>
        <dbReference type="EMBL" id="QDT63029.1"/>
    </source>
</evidence>
<evidence type="ECO:0000256" key="3">
    <source>
        <dbReference type="ARBA" id="ARBA00023027"/>
    </source>
</evidence>